<sequence>MESKNKKINLPYYKKIFSDILDMKYPEKRYLCQQLLNKETLTHLDVINLNTSIFGKNITSEDEIFDHQHRFYSESDIIKVLTYQHKNNLSNSELGRHYKISRNTIAKWKKLITIDENSTN</sequence>
<proteinExistence type="predicted"/>
<keyword evidence="4" id="KW-1185">Reference proteome</keyword>
<comment type="caution">
    <text evidence="3">The sequence shown here is derived from an EMBL/GenBank/DDBJ whole genome shotgun (WGS) entry which is preliminary data.</text>
</comment>
<dbReference type="Proteomes" id="UP000603715">
    <property type="component" value="Unassembled WGS sequence"/>
</dbReference>
<reference evidence="1" key="3">
    <citation type="submission" date="2024-05" db="EMBL/GenBank/DDBJ databases">
        <title>Description of novel Chryseobacterium sp. strain C-2.</title>
        <authorList>
            <person name="Saticioglu I.B."/>
        </authorList>
    </citation>
    <scope>NUCLEOTIDE SEQUENCE</scope>
    <source>
        <strain evidence="1">C-2</strain>
    </source>
</reference>
<reference evidence="4" key="2">
    <citation type="submission" date="2023-07" db="EMBL/GenBank/DDBJ databases">
        <title>Description of novel Chryseobacterium sp. strain C-2.</title>
        <authorList>
            <person name="Saticioglu I.B."/>
        </authorList>
    </citation>
    <scope>NUCLEOTIDE SEQUENCE [LARGE SCALE GENOMIC DNA]</scope>
    <source>
        <strain evidence="4">C-2</strain>
    </source>
</reference>
<dbReference type="Proteomes" id="UP001107960">
    <property type="component" value="Unassembled WGS sequence"/>
</dbReference>
<evidence type="ECO:0000313" key="3">
    <source>
        <dbReference type="EMBL" id="MCC9037036.1"/>
    </source>
</evidence>
<accession>A0A9Q3V0S5</accession>
<gene>
    <name evidence="1" type="ORF">IEW27_13040</name>
    <name evidence="2" type="ORF">LNP80_12235</name>
    <name evidence="3" type="ORF">LNP80_22760</name>
</gene>
<protein>
    <submittedName>
        <fullName evidence="3">Helix-turn-helix domain-containing protein</fullName>
    </submittedName>
</protein>
<evidence type="ECO:0000313" key="2">
    <source>
        <dbReference type="EMBL" id="MCC9035014.1"/>
    </source>
</evidence>
<evidence type="ECO:0000313" key="1">
    <source>
        <dbReference type="EMBL" id="MBD3905510.1"/>
    </source>
</evidence>
<dbReference type="AlphaFoldDB" id="A0A9Q3V0S5"/>
<dbReference type="RefSeq" id="WP_191180002.1">
    <property type="nucleotide sequence ID" value="NZ_JACXXP010000016.1"/>
</dbReference>
<dbReference type="GO" id="GO:0043565">
    <property type="term" value="F:sequence-specific DNA binding"/>
    <property type="evidence" value="ECO:0007669"/>
    <property type="project" value="InterPro"/>
</dbReference>
<evidence type="ECO:0000313" key="5">
    <source>
        <dbReference type="Proteomes" id="UP001107960"/>
    </source>
</evidence>
<dbReference type="InterPro" id="IPR010921">
    <property type="entry name" value="Trp_repressor/repl_initiator"/>
</dbReference>
<dbReference type="EMBL" id="JAJJML010000001">
    <property type="protein sequence ID" value="MCC9035014.1"/>
    <property type="molecule type" value="Genomic_DNA"/>
</dbReference>
<reference evidence="3" key="1">
    <citation type="submission" date="2021-11" db="EMBL/GenBank/DDBJ databases">
        <title>Description of novel Chryseobacterium species.</title>
        <authorList>
            <person name="Saticioglu I.B."/>
            <person name="Ay H."/>
            <person name="Altun S."/>
            <person name="Duman M."/>
        </authorList>
    </citation>
    <scope>NUCLEOTIDE SEQUENCE</scope>
    <source>
        <strain evidence="3">C-39</strain>
    </source>
</reference>
<evidence type="ECO:0000313" key="4">
    <source>
        <dbReference type="Proteomes" id="UP000603715"/>
    </source>
</evidence>
<dbReference type="EMBL" id="JAJJML010000002">
    <property type="protein sequence ID" value="MCC9037036.1"/>
    <property type="molecule type" value="Genomic_DNA"/>
</dbReference>
<dbReference type="SUPFAM" id="SSF48295">
    <property type="entry name" value="TrpR-like"/>
    <property type="match status" value="1"/>
</dbReference>
<name>A0A9Q3V0S5_9FLAO</name>
<dbReference type="EMBL" id="JACXXP010000016">
    <property type="protein sequence ID" value="MBD3905510.1"/>
    <property type="molecule type" value="Genomic_DNA"/>
</dbReference>
<organism evidence="3 5">
    <name type="scientific">Chryseobacterium muglaense</name>
    <dbReference type="NCBI Taxonomy" id="2893752"/>
    <lineage>
        <taxon>Bacteria</taxon>
        <taxon>Pseudomonadati</taxon>
        <taxon>Bacteroidota</taxon>
        <taxon>Flavobacteriia</taxon>
        <taxon>Flavobacteriales</taxon>
        <taxon>Weeksellaceae</taxon>
        <taxon>Chryseobacterium group</taxon>
        <taxon>Chryseobacterium</taxon>
    </lineage>
</organism>